<feature type="region of interest" description="Disordered" evidence="1">
    <location>
        <begin position="1"/>
        <end position="27"/>
    </location>
</feature>
<gene>
    <name evidence="2" type="ORF">BGZ65_006090</name>
</gene>
<dbReference type="Proteomes" id="UP000749646">
    <property type="component" value="Unassembled WGS sequence"/>
</dbReference>
<accession>A0A9P6JH97</accession>
<proteinExistence type="predicted"/>
<evidence type="ECO:0000313" key="2">
    <source>
        <dbReference type="EMBL" id="KAF9979733.1"/>
    </source>
</evidence>
<reference evidence="2" key="1">
    <citation type="journal article" date="2020" name="Fungal Divers.">
        <title>Resolving the Mortierellaceae phylogeny through synthesis of multi-gene phylogenetics and phylogenomics.</title>
        <authorList>
            <person name="Vandepol N."/>
            <person name="Liber J."/>
            <person name="Desiro A."/>
            <person name="Na H."/>
            <person name="Kennedy M."/>
            <person name="Barry K."/>
            <person name="Grigoriev I.V."/>
            <person name="Miller A.N."/>
            <person name="O'Donnell K."/>
            <person name="Stajich J.E."/>
            <person name="Bonito G."/>
        </authorList>
    </citation>
    <scope>NUCLEOTIDE SEQUENCE</scope>
    <source>
        <strain evidence="2">MES-2147</strain>
    </source>
</reference>
<evidence type="ECO:0000256" key="1">
    <source>
        <dbReference type="SAM" id="MobiDB-lite"/>
    </source>
</evidence>
<protein>
    <submittedName>
        <fullName evidence="2">Uncharacterized protein</fullName>
    </submittedName>
</protein>
<keyword evidence="3" id="KW-1185">Reference proteome</keyword>
<sequence>MLPQTNPQLAVDTATKPEASQAEGTSEISQLHSVFLEPHSPVPSEPPSSIVQSSNIPKTYVVVPLEDSHSWPLRAVRIIVPCEAPSIKNGYDDQFHKTDHGGYIVMYPGDIGHHHRTGIKLGIKAGEYIVGGAAAAVKFLSHLGDTAVSALSSLHQTMDNRDRLEIVGIDNPDNFFTTQLVVDNHQKRAMVELLQDAAKMNGQLNITGDLKGIILDGRTIWVCDRCYDCLQKGERIEGTNHLTLEGNDVDEETGYNLQELIEQRKEGIKAKYCTQYSKHRPYHCELQP</sequence>
<name>A0A9P6JH97_9FUNG</name>
<evidence type="ECO:0000313" key="3">
    <source>
        <dbReference type="Proteomes" id="UP000749646"/>
    </source>
</evidence>
<comment type="caution">
    <text evidence="2">The sequence shown here is derived from an EMBL/GenBank/DDBJ whole genome shotgun (WGS) entry which is preliminary data.</text>
</comment>
<dbReference type="EMBL" id="JAAAHW010003982">
    <property type="protein sequence ID" value="KAF9979733.1"/>
    <property type="molecule type" value="Genomic_DNA"/>
</dbReference>
<dbReference type="AlphaFoldDB" id="A0A9P6JH97"/>
<organism evidence="2 3">
    <name type="scientific">Modicella reniformis</name>
    <dbReference type="NCBI Taxonomy" id="1440133"/>
    <lineage>
        <taxon>Eukaryota</taxon>
        <taxon>Fungi</taxon>
        <taxon>Fungi incertae sedis</taxon>
        <taxon>Mucoromycota</taxon>
        <taxon>Mortierellomycotina</taxon>
        <taxon>Mortierellomycetes</taxon>
        <taxon>Mortierellales</taxon>
        <taxon>Mortierellaceae</taxon>
        <taxon>Modicella</taxon>
    </lineage>
</organism>